<name>A0A4D7AYG7_9HYPH</name>
<organism evidence="2 3">
    <name type="scientific">Phreatobacter stygius</name>
    <dbReference type="NCBI Taxonomy" id="1940610"/>
    <lineage>
        <taxon>Bacteria</taxon>
        <taxon>Pseudomonadati</taxon>
        <taxon>Pseudomonadota</taxon>
        <taxon>Alphaproteobacteria</taxon>
        <taxon>Hyphomicrobiales</taxon>
        <taxon>Phreatobacteraceae</taxon>
        <taxon>Phreatobacter</taxon>
    </lineage>
</organism>
<sequence>MPAIDDQPPSQHQPRPRLTAFLLGLACIGALYQPMAARPVAAQTVAPAAQPVRLLVPFAPGGGTDVAARLLAERLQAALGGSVIVENRPGATGSIAAREVARAPADGHVLLVGTAGTQAVAPVLAGSRSAFDPVADFMPVASIGTTPNLIVVPGHSPYVSLAALVADARARPEALSFGSSGAGTVSHLTAELLRFHAGFKALHVPYRGGAAAFGDLVSGRVQFMVDVPVALVEQVKAGALRALAVTATRRLVSLPDVPTAAEAGFPAVQSEVWIGLFAPKGTPGPVVQRLTQAVAAIVRDQAFAERLATLGFEPLGGGPEQLAALLRTDRDRWSQLVDGLGLKAD</sequence>
<dbReference type="AlphaFoldDB" id="A0A4D7AYG7"/>
<gene>
    <name evidence="2" type="ORF">E8M01_14490</name>
</gene>
<dbReference type="SUPFAM" id="SSF53850">
    <property type="entry name" value="Periplasmic binding protein-like II"/>
    <property type="match status" value="1"/>
</dbReference>
<dbReference type="CDD" id="cd07012">
    <property type="entry name" value="PBP2_Bug_TTT"/>
    <property type="match status" value="1"/>
</dbReference>
<dbReference type="Proteomes" id="UP000298781">
    <property type="component" value="Chromosome"/>
</dbReference>
<dbReference type="PIRSF" id="PIRSF017082">
    <property type="entry name" value="YflP"/>
    <property type="match status" value="1"/>
</dbReference>
<dbReference type="PANTHER" id="PTHR42928:SF5">
    <property type="entry name" value="BLR1237 PROTEIN"/>
    <property type="match status" value="1"/>
</dbReference>
<keyword evidence="3" id="KW-1185">Reference proteome</keyword>
<accession>A0A4D7AYG7</accession>
<evidence type="ECO:0000313" key="2">
    <source>
        <dbReference type="EMBL" id="QCI65311.1"/>
    </source>
</evidence>
<protein>
    <submittedName>
        <fullName evidence="2">Tripartite tricarboxylate transporter substrate binding protein</fullName>
    </submittedName>
</protein>
<dbReference type="PANTHER" id="PTHR42928">
    <property type="entry name" value="TRICARBOXYLATE-BINDING PROTEIN"/>
    <property type="match status" value="1"/>
</dbReference>
<dbReference type="InterPro" id="IPR042100">
    <property type="entry name" value="Bug_dom1"/>
</dbReference>
<dbReference type="OrthoDB" id="9780943at2"/>
<dbReference type="Gene3D" id="3.40.190.150">
    <property type="entry name" value="Bordetella uptake gene, domain 1"/>
    <property type="match status" value="1"/>
</dbReference>
<evidence type="ECO:0000313" key="3">
    <source>
        <dbReference type="Proteomes" id="UP000298781"/>
    </source>
</evidence>
<dbReference type="Gene3D" id="3.40.190.10">
    <property type="entry name" value="Periplasmic binding protein-like II"/>
    <property type="match status" value="1"/>
</dbReference>
<reference evidence="2 3" key="1">
    <citation type="submission" date="2019-04" db="EMBL/GenBank/DDBJ databases">
        <title>Phreatobacter aquaticus sp. nov.</title>
        <authorList>
            <person name="Choi A."/>
        </authorList>
    </citation>
    <scope>NUCLEOTIDE SEQUENCE [LARGE SCALE GENOMIC DNA]</scope>
    <source>
        <strain evidence="2 3">KCTC 52518</strain>
    </source>
</reference>
<dbReference type="Pfam" id="PF03401">
    <property type="entry name" value="TctC"/>
    <property type="match status" value="1"/>
</dbReference>
<dbReference type="RefSeq" id="WP_136960758.1">
    <property type="nucleotide sequence ID" value="NZ_CP039690.1"/>
</dbReference>
<evidence type="ECO:0000256" key="1">
    <source>
        <dbReference type="ARBA" id="ARBA00006987"/>
    </source>
</evidence>
<dbReference type="KEGG" id="pstg:E8M01_14490"/>
<comment type="similarity">
    <text evidence="1">Belongs to the UPF0065 (bug) family.</text>
</comment>
<proteinExistence type="inferred from homology"/>
<dbReference type="InterPro" id="IPR005064">
    <property type="entry name" value="BUG"/>
</dbReference>
<dbReference type="EMBL" id="CP039690">
    <property type="protein sequence ID" value="QCI65311.1"/>
    <property type="molecule type" value="Genomic_DNA"/>
</dbReference>